<dbReference type="PANTHER" id="PTHR15576">
    <property type="entry name" value="RIBITOL-5-PHOSPHATE XYLOSYLTRANSFERASE 1"/>
    <property type="match status" value="1"/>
</dbReference>
<protein>
    <recommendedName>
        <fullName evidence="1">RXYLT1 C-terminal domain-containing protein</fullName>
    </recommendedName>
</protein>
<keyword evidence="3" id="KW-1185">Reference proteome</keyword>
<feature type="domain" description="RXYLT1 C-terminal" evidence="1">
    <location>
        <begin position="137"/>
        <end position="291"/>
    </location>
</feature>
<proteinExistence type="predicted"/>
<comment type="caution">
    <text evidence="2">The sequence shown here is derived from an EMBL/GenBank/DDBJ whole genome shotgun (WGS) entry which is preliminary data.</text>
</comment>
<organism evidence="2 3">
    <name type="scientific">Sphingobacterium corticibacterium</name>
    <dbReference type="NCBI Taxonomy" id="2484746"/>
    <lineage>
        <taxon>Bacteria</taxon>
        <taxon>Pseudomonadati</taxon>
        <taxon>Bacteroidota</taxon>
        <taxon>Sphingobacteriia</taxon>
        <taxon>Sphingobacteriales</taxon>
        <taxon>Sphingobacteriaceae</taxon>
        <taxon>Sphingobacterium</taxon>
    </lineage>
</organism>
<accession>A0A4Q6XXG0</accession>
<dbReference type="Proteomes" id="UP000292855">
    <property type="component" value="Unassembled WGS sequence"/>
</dbReference>
<reference evidence="2 3" key="1">
    <citation type="submission" date="2019-02" db="EMBL/GenBank/DDBJ databases">
        <authorList>
            <person name="Li Y."/>
        </authorList>
    </citation>
    <scope>NUCLEOTIDE SEQUENCE [LARGE SCALE GENOMIC DNA]</scope>
    <source>
        <strain evidence="2 3">30C10-4-7</strain>
    </source>
</reference>
<evidence type="ECO:0000259" key="1">
    <source>
        <dbReference type="Pfam" id="PF24785"/>
    </source>
</evidence>
<dbReference type="RefSeq" id="WP_130139908.1">
    <property type="nucleotide sequence ID" value="NZ_SGIT01000001.1"/>
</dbReference>
<dbReference type="AlphaFoldDB" id="A0A4Q6XXG0"/>
<sequence length="336" mass="39898">MVNYNVVFATEVGSETDFEYEYITEVLLRDVKINQILSKNNSDHAVQKNDAIIIYSCNRRNLSDDQHQIFKVFDKPILMHLSNENQNHKSRYYKKAKAVLRSASWNPYTFYPKVYTVPVGFQSGYLNKSPDSLSFIDRKYIWCFAGAMKFDRHEMLKSFSDITPHWTFQSKGWQGSTYKTTSELIEVYKSSVFAPSPFGNINFECFRTMEALEWGCIPVTVKFLGEDCHKYIFGAHPFIVADNWDAAAEVVRSYLLNPDALYKKQKEVFEWYQKFKDSLARDVNKIVQEEFEGLEGTQFDYQKRLKYNYKLKWKFTKHFMLKWYFQIFFDKIKMIK</sequence>
<name>A0A4Q6XXG0_9SPHI</name>
<dbReference type="PANTHER" id="PTHR15576:SF1">
    <property type="entry name" value="RIBITOL-5-PHOSPHATE XYLOSYLTRANSFERASE 1"/>
    <property type="match status" value="1"/>
</dbReference>
<dbReference type="InterPro" id="IPR057538">
    <property type="entry name" value="RXYLT1_C"/>
</dbReference>
<dbReference type="OrthoDB" id="444233at2"/>
<dbReference type="GO" id="GO:0120053">
    <property type="term" value="F:ribitol beta-1,4-xylosyltransferase activity"/>
    <property type="evidence" value="ECO:0007669"/>
    <property type="project" value="InterPro"/>
</dbReference>
<evidence type="ECO:0000313" key="2">
    <source>
        <dbReference type="EMBL" id="RZF61679.1"/>
    </source>
</evidence>
<dbReference type="GO" id="GO:0035269">
    <property type="term" value="P:protein O-linked glycosylation via mannose"/>
    <property type="evidence" value="ECO:0007669"/>
    <property type="project" value="InterPro"/>
</dbReference>
<evidence type="ECO:0000313" key="3">
    <source>
        <dbReference type="Proteomes" id="UP000292855"/>
    </source>
</evidence>
<dbReference type="InterPro" id="IPR055286">
    <property type="entry name" value="RXYLT1-like"/>
</dbReference>
<gene>
    <name evidence="2" type="ORF">EWE74_02220</name>
</gene>
<dbReference type="EMBL" id="SGIT01000001">
    <property type="protein sequence ID" value="RZF61679.1"/>
    <property type="molecule type" value="Genomic_DNA"/>
</dbReference>
<dbReference type="Pfam" id="PF24785">
    <property type="entry name" value="RXYLT1_C"/>
    <property type="match status" value="1"/>
</dbReference>